<dbReference type="PANTHER" id="PTHR12784">
    <property type="entry name" value="STEERIN"/>
    <property type="match status" value="1"/>
</dbReference>
<feature type="compositionally biased region" description="Polar residues" evidence="6">
    <location>
        <begin position="1555"/>
        <end position="1583"/>
    </location>
</feature>
<feature type="compositionally biased region" description="Basic and acidic residues" evidence="6">
    <location>
        <begin position="890"/>
        <end position="906"/>
    </location>
</feature>
<evidence type="ECO:0000256" key="1">
    <source>
        <dbReference type="ARBA" id="ARBA00004123"/>
    </source>
</evidence>
<feature type="compositionally biased region" description="Polar residues" evidence="6">
    <location>
        <begin position="278"/>
        <end position="291"/>
    </location>
</feature>
<evidence type="ECO:0000256" key="4">
    <source>
        <dbReference type="ARBA" id="ARBA00023054"/>
    </source>
</evidence>
<feature type="compositionally biased region" description="Polar residues" evidence="6">
    <location>
        <begin position="908"/>
        <end position="917"/>
    </location>
</feature>
<evidence type="ECO:0000256" key="5">
    <source>
        <dbReference type="ARBA" id="ARBA00023242"/>
    </source>
</evidence>
<dbReference type="SMART" id="SM00033">
    <property type="entry name" value="CH"/>
    <property type="match status" value="1"/>
</dbReference>
<keyword evidence="3" id="KW-0677">Repeat</keyword>
<feature type="region of interest" description="Disordered" evidence="6">
    <location>
        <begin position="1171"/>
        <end position="1190"/>
    </location>
</feature>
<feature type="compositionally biased region" description="Polar residues" evidence="6">
    <location>
        <begin position="925"/>
        <end position="937"/>
    </location>
</feature>
<dbReference type="Gene3D" id="3.40.50.300">
    <property type="entry name" value="P-loop containing nucleotide triphosphate hydrolases"/>
    <property type="match status" value="1"/>
</dbReference>
<dbReference type="Proteomes" id="UP001108240">
    <property type="component" value="Unplaced"/>
</dbReference>
<organism evidence="8 9">
    <name type="scientific">Cyprinus carpio carpio</name>
    <dbReference type="NCBI Taxonomy" id="630221"/>
    <lineage>
        <taxon>Eukaryota</taxon>
        <taxon>Metazoa</taxon>
        <taxon>Chordata</taxon>
        <taxon>Craniata</taxon>
        <taxon>Vertebrata</taxon>
        <taxon>Euteleostomi</taxon>
        <taxon>Actinopterygii</taxon>
        <taxon>Neopterygii</taxon>
        <taxon>Teleostei</taxon>
        <taxon>Ostariophysi</taxon>
        <taxon>Cypriniformes</taxon>
        <taxon>Cyprinidae</taxon>
        <taxon>Cyprininae</taxon>
        <taxon>Cyprinus</taxon>
    </lineage>
</organism>
<dbReference type="SUPFAM" id="SSF47576">
    <property type="entry name" value="Calponin-homology domain, CH-domain"/>
    <property type="match status" value="1"/>
</dbReference>
<feature type="compositionally biased region" description="Polar residues" evidence="6">
    <location>
        <begin position="232"/>
        <end position="246"/>
    </location>
</feature>
<feature type="region of interest" description="Disordered" evidence="6">
    <location>
        <begin position="2210"/>
        <end position="2272"/>
    </location>
</feature>
<dbReference type="GO" id="GO:0005634">
    <property type="term" value="C:nucleus"/>
    <property type="evidence" value="ECO:0007669"/>
    <property type="project" value="UniProtKB-SubCell"/>
</dbReference>
<feature type="compositionally biased region" description="Polar residues" evidence="6">
    <location>
        <begin position="975"/>
        <end position="994"/>
    </location>
</feature>
<dbReference type="InterPro" id="IPR001715">
    <property type="entry name" value="CH_dom"/>
</dbReference>
<evidence type="ECO:0000259" key="7">
    <source>
        <dbReference type="PROSITE" id="PS50021"/>
    </source>
</evidence>
<feature type="compositionally biased region" description="Polar residues" evidence="6">
    <location>
        <begin position="1231"/>
        <end position="1257"/>
    </location>
</feature>
<feature type="region of interest" description="Disordered" evidence="6">
    <location>
        <begin position="734"/>
        <end position="761"/>
    </location>
</feature>
<dbReference type="GO" id="GO:0022008">
    <property type="term" value="P:neurogenesis"/>
    <property type="evidence" value="ECO:0007669"/>
    <property type="project" value="InterPro"/>
</dbReference>
<feature type="compositionally biased region" description="Low complexity" evidence="6">
    <location>
        <begin position="1455"/>
        <end position="1468"/>
    </location>
</feature>
<dbReference type="Gene3D" id="1.10.418.10">
    <property type="entry name" value="Calponin-like domain"/>
    <property type="match status" value="1"/>
</dbReference>
<dbReference type="Ensembl" id="ENSCCRT00000138866.1">
    <property type="protein sequence ID" value="ENSCCRP00000135607.1"/>
    <property type="gene ID" value="ENSCCRG00000030728.2"/>
</dbReference>
<dbReference type="Pfam" id="PF23092">
    <property type="entry name" value="Ubiquitin_6"/>
    <property type="match status" value="1"/>
</dbReference>
<proteinExistence type="inferred from homology"/>
<evidence type="ECO:0000256" key="6">
    <source>
        <dbReference type="SAM" id="MobiDB-lite"/>
    </source>
</evidence>
<feature type="compositionally biased region" description="Basic and acidic residues" evidence="6">
    <location>
        <begin position="941"/>
        <end position="953"/>
    </location>
</feature>
<feature type="region of interest" description="Disordered" evidence="6">
    <location>
        <begin position="1555"/>
        <end position="1678"/>
    </location>
</feature>
<feature type="compositionally biased region" description="Low complexity" evidence="6">
    <location>
        <begin position="1268"/>
        <end position="1280"/>
    </location>
</feature>
<dbReference type="GeneTree" id="ENSGT00940000155663"/>
<dbReference type="Pfam" id="PF00307">
    <property type="entry name" value="CH"/>
    <property type="match status" value="1"/>
</dbReference>
<feature type="compositionally biased region" description="Basic and acidic residues" evidence="6">
    <location>
        <begin position="997"/>
        <end position="1009"/>
    </location>
</feature>
<feature type="region of interest" description="Disordered" evidence="6">
    <location>
        <begin position="1231"/>
        <end position="1296"/>
    </location>
</feature>
<evidence type="ECO:0000313" key="8">
    <source>
        <dbReference type="Ensembl" id="ENSCCRP00000135607.1"/>
    </source>
</evidence>
<feature type="region of interest" description="Disordered" evidence="6">
    <location>
        <begin position="412"/>
        <end position="435"/>
    </location>
</feature>
<dbReference type="OMA" id="EFIPCLF"/>
<dbReference type="SMART" id="SM00382">
    <property type="entry name" value="AAA"/>
    <property type="match status" value="1"/>
</dbReference>
<feature type="region of interest" description="Disordered" evidence="6">
    <location>
        <begin position="198"/>
        <end position="339"/>
    </location>
</feature>
<protein>
    <submittedName>
        <fullName evidence="8">Neuron navigator 2b</fullName>
    </submittedName>
</protein>
<feature type="compositionally biased region" description="Low complexity" evidence="6">
    <location>
        <begin position="857"/>
        <end position="882"/>
    </location>
</feature>
<feature type="region of interest" description="Disordered" evidence="6">
    <location>
        <begin position="1427"/>
        <end position="1477"/>
    </location>
</feature>
<feature type="compositionally biased region" description="Polar residues" evidence="6">
    <location>
        <begin position="1107"/>
        <end position="1139"/>
    </location>
</feature>
<dbReference type="InterPro" id="IPR036872">
    <property type="entry name" value="CH_dom_sf"/>
</dbReference>
<dbReference type="InterPro" id="IPR057126">
    <property type="entry name" value="NAV1-like_ubiquitin-like"/>
</dbReference>
<feature type="region of interest" description="Disordered" evidence="6">
    <location>
        <begin position="833"/>
        <end position="1040"/>
    </location>
</feature>
<dbReference type="FunFam" id="1.10.418.10:FF:000018">
    <property type="entry name" value="Neuron navigator 2"/>
    <property type="match status" value="1"/>
</dbReference>
<dbReference type="Pfam" id="PF25408">
    <property type="entry name" value="AAA_lid_NAV1"/>
    <property type="match status" value="1"/>
</dbReference>
<feature type="region of interest" description="Disordered" evidence="6">
    <location>
        <begin position="1311"/>
        <end position="1343"/>
    </location>
</feature>
<feature type="compositionally biased region" description="Pro residues" evidence="6">
    <location>
        <begin position="204"/>
        <end position="218"/>
    </location>
</feature>
<accession>A0A9J7ZT16</accession>
<name>A0A9J7ZT16_CYPCA</name>
<feature type="compositionally biased region" description="Low complexity" evidence="6">
    <location>
        <begin position="1319"/>
        <end position="1330"/>
    </location>
</feature>
<sequence>MPAILIASKMKSGLPKPVHGTALPIPARVATHQKPVQPSLIPLKSPIYRQQSQSSATLQKKYQTAKETSEDPQIYTDWANHYLAKSGHTRLIKDLQQDVADGVLLAEIIQVVANEKIADINGFPESRSQMIENIDACLGFLAAKGVNIKGLCAEEIRNGNLKAILGLFFTLSRFRQQQQQPLKQASSNVQLLQNKQAHRCSSPALPPHTPPCSSPCPSPIHQHYTSPPCAQKPQTDLQSSHPSQGFDQKKAVRLSVAQKKNSRLPSPSVRAGGESKPRTSNTNRRSQSFNQCDRVKPSVSACTHEREKTTPSPIMVEHGPISSSIPPPSCTSTSKPWRSKSLSAKHTATSSMVMVKQPPPDSLEVPHKVITQKSMLEKFKLFNSKTGSRTSKVVSTEDVSAVEPEEGQICPIHPEAHAGNQRPVTPSSSGSSSPKLALKGIAQLTLGRALAPKIASAKATEKVKEKSKPKEKDKLKQLPVTEPDHLKGDTKTDGHATPETKKSVSKESKAKSAMSGIPKPSQGGKASAANKTVASPPCGAEGERLRNGKIGGLSVHKGQKDNRNYSSTSSLTFPEGKSCQDLTLGAQTHSTASNMVSVQLPQLQEQYNHPNTATVAPFMYSRSQTEIDKTGLMAGVEERRERTGLCSKSIHTSLENLTGEDSETKRLRTVKNIADLRQNLEETMSSLRGATPFSHSTLETTFDSTITTEINGRALLALSSRPASALPWRLGSSSPRLQAGDAPSPGSAFVQHGSGCGRHTHRHQTCMHNGVLCGLELPEKVEELEGVAMETAGYMSDGDILGKSMKMDAVTSGYMTDGGLSLYSRRVNRVSDGTNSVRGTVHHFNPKSQDDTDSWDDSSSVSSGISDTLDTDDLNTSSSLSSYVNTPSVPRRDVDEQLQTDAEKHSAVNHNPNWSNNDLKRSEGSSDGANKMETTTKWNHRSSDFSDESERSLMGRKTPTNSQTGSWRRGMTAQLGVTSPRTKSTIPTNCSSLKTHGKTDDAKVSEKGRSNGTHSTTVDDTKKPPLSSTSRTPTSTFGFKKAPGAMATITASGAVVTSGSATVGRIPKSVGFSGSRIVSRQTTVDDGYLPPSARTTLQYRSLPRPSRTGTARCSNRSNNSSLDASFCNKGTATLPNPKSRNLVKSPLGTTNQTDREKGIFSDVESQVLKSSTTTQTGCQAGRQAGGKYSEMSSPTLRRLFGSKSCNKQASVTTMENMKNSTIISNPHAMSIQQNGSVNTPSVASGGSGPINSDSLTVPSGGHGEQTLSSMTSSPASAFSPWGGRDGSGSNHISSDSIDVSLGKEDLCLNRTNSARNGLSDSPHSSPSASPKFTRNTLPRKQDRYGHVPQVKGHEEARDWLRSPSAVGLPGSTGSSPYTPASASGTRYNFSTLGSPITASQIATIRGTNGQGNHDNLCDPYIDPRLRNTSMSLEEKSRTMSSSGSFREGLEEVHGSSLSLVSSTSSVYSPPEEKSQTEIRKLRRELDASQEKVSALTTQLSANAHLVAAFEQSLGNMTIRLQSLTTTAEQKDTELNDLRKNIELLQKQNSATQATINGVINTPDPTLTNHKVSLDSVNGSPQSQRELRIHRQPSSDSVSSMTSATSHSSIGSNLELDAKNKKKKKNWLRSSFKQAFGKKKSPKSASSHSDIEEMTDSSLPSSPKLPYNGSTASSPMIRNSHSNSLISECTDSEAETVMQLRSELRDKEMKLTDIRLEALSSAHQLDQLRESMNRMQIEIERLKVENDRLKMESRGSGSRAPSQMSISPSSVGLSSQHSLTESTSLDMLLEDSGDGSSWKEGQHVKVVVSLEKNPEWKEECRPSQFLLGCIGVSGKTKWDVLDGVVRRLFKEYIIYVDPVTQLGLNTDSVMEYSIADIHRASDADTPELLPCGYLVGESDTISVKLKDMSVNSEDSLAFETLIPKPVLQRYISQLEEHRRIIFSGPSGTGKSFLASRLAEYLVLKEGKQLEHQAIATFNVDNKTTKELKQYLSNLADQCKTNVHAVDIPVVLILDNLHHVTSLAEIFNGLLNCKNHQCPYIIGTMNQTPSPTPNLQLHHNFRWVLCANHMEPLKGFLGRYLRRKLLENEISSRVRNGELVKIIEWIPCVWHHLNRFLETHSSSDVTIGPRLFLSCPMDVEGSRVWFTDLWNYSIIPYMLEAVREGLQMYGRKAAWEDPAKWVMESFPWVASPQQHEWHSLLRLRPEDVGFDGYNISQEGSPRKQPAQGKSEDDPLMNMLMRLKETAHCGGTESYDSDSTSNSHQDDTLDSSETF</sequence>
<dbReference type="PROSITE" id="PS50021">
    <property type="entry name" value="CH"/>
    <property type="match status" value="1"/>
</dbReference>
<feature type="region of interest" description="Disordered" evidence="6">
    <location>
        <begin position="1747"/>
        <end position="1776"/>
    </location>
</feature>
<feature type="region of interest" description="Disordered" evidence="6">
    <location>
        <begin position="1101"/>
        <end position="1154"/>
    </location>
</feature>
<evidence type="ECO:0000256" key="2">
    <source>
        <dbReference type="ARBA" id="ARBA00006255"/>
    </source>
</evidence>
<reference evidence="8" key="2">
    <citation type="submission" date="2025-09" db="UniProtKB">
        <authorList>
            <consortium name="Ensembl"/>
        </authorList>
    </citation>
    <scope>IDENTIFICATION</scope>
</reference>
<feature type="compositionally biased region" description="Basic and acidic residues" evidence="6">
    <location>
        <begin position="459"/>
        <end position="510"/>
    </location>
</feature>
<keyword evidence="4" id="KW-0175">Coiled coil</keyword>
<dbReference type="InterPro" id="IPR056884">
    <property type="entry name" value="NPHP3-like_N"/>
</dbReference>
<feature type="compositionally biased region" description="Polar residues" evidence="6">
    <location>
        <begin position="1667"/>
        <end position="1678"/>
    </location>
</feature>
<dbReference type="InterPro" id="IPR039041">
    <property type="entry name" value="Nav/unc-53"/>
</dbReference>
<feature type="compositionally biased region" description="Polar residues" evidence="6">
    <location>
        <begin position="1754"/>
        <end position="1776"/>
    </location>
</feature>
<keyword evidence="5" id="KW-0539">Nucleus</keyword>
<reference evidence="8" key="1">
    <citation type="submission" date="2025-08" db="UniProtKB">
        <authorList>
            <consortium name="Ensembl"/>
        </authorList>
    </citation>
    <scope>IDENTIFICATION</scope>
</reference>
<dbReference type="InterPro" id="IPR027417">
    <property type="entry name" value="P-loop_NTPase"/>
</dbReference>
<feature type="compositionally biased region" description="Low complexity" evidence="6">
    <location>
        <begin position="1024"/>
        <end position="1036"/>
    </location>
</feature>
<evidence type="ECO:0000256" key="3">
    <source>
        <dbReference type="ARBA" id="ARBA00022737"/>
    </source>
</evidence>
<evidence type="ECO:0000313" key="9">
    <source>
        <dbReference type="Proteomes" id="UP001108240"/>
    </source>
</evidence>
<dbReference type="InterPro" id="IPR057568">
    <property type="entry name" value="CortBP2_NAV1-like_AAA_lid"/>
</dbReference>
<dbReference type="FunFam" id="3.40.50.300:FF:001111">
    <property type="entry name" value="neuron navigator 2 isoform X3"/>
    <property type="match status" value="1"/>
</dbReference>
<feature type="domain" description="Calponin-homology (CH)" evidence="7">
    <location>
        <begin position="69"/>
        <end position="176"/>
    </location>
</feature>
<feature type="compositionally biased region" description="Low complexity" evidence="6">
    <location>
        <begin position="1593"/>
        <end position="1611"/>
    </location>
</feature>
<feature type="compositionally biased region" description="Polar residues" evidence="6">
    <location>
        <begin position="1287"/>
        <end position="1296"/>
    </location>
</feature>
<dbReference type="PANTHER" id="PTHR12784:SF6">
    <property type="entry name" value="NEURON NAVIGATOR 2"/>
    <property type="match status" value="1"/>
</dbReference>
<dbReference type="InterPro" id="IPR003593">
    <property type="entry name" value="AAA+_ATPase"/>
</dbReference>
<comment type="subcellular location">
    <subcellularLocation>
        <location evidence="1">Nucleus</location>
    </subcellularLocation>
</comment>
<feature type="region of interest" description="Disordered" evidence="6">
    <location>
        <begin position="455"/>
        <end position="574"/>
    </location>
</feature>
<feature type="compositionally biased region" description="Low complexity" evidence="6">
    <location>
        <begin position="320"/>
        <end position="334"/>
    </location>
</feature>
<dbReference type="SUPFAM" id="SSF52540">
    <property type="entry name" value="P-loop containing nucleoside triphosphate hydrolases"/>
    <property type="match status" value="2"/>
</dbReference>
<comment type="similarity">
    <text evidence="2">Belongs to the Nav/unc-53 family.</text>
</comment>
<keyword evidence="9" id="KW-1185">Reference proteome</keyword>
<dbReference type="Pfam" id="PF24883">
    <property type="entry name" value="NPHP3_N"/>
    <property type="match status" value="1"/>
</dbReference>